<sequence length="215" mass="24362">MHDGMDDLSVWPSSALIIRHGFGNHEKHRYATLNLIFTEQSKELKDGKTTKLFMPTRRQDLETWDNSTRAGFYELLIEQHQPDIIFCNSSGGNVLTEIVRRGKWNGPSFIVSGRKVKDLPSINPQLPVLFVHGLNDNYRLIEDLKSRMGRAELHTFEGGHGAEAFFDMENALQVREITNLVVACLQLRNQPLGPLPEQSQLSPREILLAAISRST</sequence>
<proteinExistence type="predicted"/>
<dbReference type="SUPFAM" id="SSF53474">
    <property type="entry name" value="alpha/beta-Hydrolases"/>
    <property type="match status" value="1"/>
</dbReference>
<dbReference type="InterPro" id="IPR029058">
    <property type="entry name" value="AB_hydrolase_fold"/>
</dbReference>
<accession>A0A7S3PMR7</accession>
<evidence type="ECO:0008006" key="2">
    <source>
        <dbReference type="Google" id="ProtNLM"/>
    </source>
</evidence>
<dbReference type="EMBL" id="HBIN01018975">
    <property type="protein sequence ID" value="CAE0444420.1"/>
    <property type="molecule type" value="Transcribed_RNA"/>
</dbReference>
<dbReference type="AlphaFoldDB" id="A0A7S3PMR7"/>
<evidence type="ECO:0000313" key="1">
    <source>
        <dbReference type="EMBL" id="CAE0444420.1"/>
    </source>
</evidence>
<protein>
    <recommendedName>
        <fullName evidence="2">Alpha/beta hydrolase</fullName>
    </recommendedName>
</protein>
<gene>
    <name evidence="1" type="ORF">ASTO00021_LOCUS14472</name>
</gene>
<organism evidence="1">
    <name type="scientific">Aplanochytrium stocchinoi</name>
    <dbReference type="NCBI Taxonomy" id="215587"/>
    <lineage>
        <taxon>Eukaryota</taxon>
        <taxon>Sar</taxon>
        <taxon>Stramenopiles</taxon>
        <taxon>Bigyra</taxon>
        <taxon>Labyrinthulomycetes</taxon>
        <taxon>Thraustochytrida</taxon>
        <taxon>Thraustochytriidae</taxon>
        <taxon>Aplanochytrium</taxon>
    </lineage>
</organism>
<name>A0A7S3PMR7_9STRA</name>
<reference evidence="1" key="1">
    <citation type="submission" date="2021-01" db="EMBL/GenBank/DDBJ databases">
        <authorList>
            <person name="Corre E."/>
            <person name="Pelletier E."/>
            <person name="Niang G."/>
            <person name="Scheremetjew M."/>
            <person name="Finn R."/>
            <person name="Kale V."/>
            <person name="Holt S."/>
            <person name="Cochrane G."/>
            <person name="Meng A."/>
            <person name="Brown T."/>
            <person name="Cohen L."/>
        </authorList>
    </citation>
    <scope>NUCLEOTIDE SEQUENCE</scope>
    <source>
        <strain evidence="1">GSBS06</strain>
    </source>
</reference>